<comment type="function">
    <text evidence="19">Broad spectrum monooxygenase that catalyzes the oxygenation of a wide variety of nitrogen- and sulfur-containing compounds including xenobiotics. Catalyzes the S-oxygenation of hypotaurine to produce taurine, an organic osmolyte involved in cell volume regulation as well as a variety of cytoprotective and developmental processes. In vitro, catalyzes the N-oxygenation of trimethylamine (TMA) to produce trimethylamine N-oxide (TMAO) and could therefore participate to the detoxification of this compound that is generated by the action of gut microbiota from dietary precursors such as choline, choline containing compounds, betaine or L-carnitine.</text>
</comment>
<evidence type="ECO:0000256" key="33">
    <source>
        <dbReference type="PIRNR" id="PIRNR000332"/>
    </source>
</evidence>
<dbReference type="GO" id="GO:0050660">
    <property type="term" value="F:flavin adenine dinucleotide binding"/>
    <property type="evidence" value="ECO:0007669"/>
    <property type="project" value="InterPro"/>
</dbReference>
<dbReference type="PANTHER" id="PTHR23023">
    <property type="entry name" value="DIMETHYLANILINE MONOOXYGENASE"/>
    <property type="match status" value="1"/>
</dbReference>
<comment type="catalytic activity">
    <reaction evidence="27">
        <text>trimethylamine + NADPH + O2 = trimethylamine N-oxide + NADP(+) + H2O</text>
        <dbReference type="Rhea" id="RHEA:31979"/>
        <dbReference type="ChEBI" id="CHEBI:15377"/>
        <dbReference type="ChEBI" id="CHEBI:15379"/>
        <dbReference type="ChEBI" id="CHEBI:15724"/>
        <dbReference type="ChEBI" id="CHEBI:57783"/>
        <dbReference type="ChEBI" id="CHEBI:58349"/>
        <dbReference type="ChEBI" id="CHEBI:58389"/>
        <dbReference type="EC" id="1.14.13.148"/>
    </reaction>
    <physiologicalReaction direction="left-to-right" evidence="27">
        <dbReference type="Rhea" id="RHEA:31980"/>
    </physiologicalReaction>
</comment>
<protein>
    <recommendedName>
        <fullName evidence="34">Flavin-containing monooxygenase</fullName>
        <ecNumber evidence="34">1.-.-.-</ecNumber>
    </recommendedName>
</protein>
<gene>
    <name evidence="35" type="primary">Fmo5_1</name>
    <name evidence="36" type="synonym">Fmo5_0</name>
    <name evidence="36" type="ORF">g.12386</name>
    <name evidence="35" type="ORF">g.12388</name>
</gene>
<dbReference type="EC" id="1.-.-.-" evidence="34"/>
<sequence length="529" mass="60614">MATKRICIIGGGASGITAAKACIEEGHDYVIYEMYHTFGGLWRYRDEDVNGLASVAAATIINSSKEMSAFSDFPPREDYPNYMHNTRMIEYIEDYAKRVGCQEKMFFQHRVLSCEKAASFDEDGCWVVTVEDMQTKRSFKETFNGIMVCTGHHVTPSWATFPNQDKFKGQIIHTHSYKKPGEFVGKRVVVVGIGNSGGDVAVELSMVNPKVHLSTRRGAWVVHRVGMHGKPFDTLFLRRWINVLFNCIPYRMVCSTAENFINFHFDHSQYRIKPQHRIFEQHITVNDALPNRILSGTIELKNDIESFTETGVIFKGDHEETPCDVVIMATGYKVDFPFIDQSLVPVVDNKVDLYKYVFAPNLQPHPETLAFIALAQPIGALFPIAEMHSRWFALVMSGKVQLPSQKAMLKDIEKKHKYIQSRYYSGPRNTLQVDWINYMDELAELIGCKPNVSKYLFKDPKLWWQLVAGPCFPYQYRLTGPHKWEGARNCLLEANRRIKAPLFTRELTDKNNEFIKSAADTRNGYKKIQ</sequence>
<comment type="catalytic activity">
    <reaction evidence="26">
        <text>hypotaurine + NADPH + O2 + H(+) = taurine + NADP(+) + H2O</text>
        <dbReference type="Rhea" id="RHEA:69819"/>
        <dbReference type="ChEBI" id="CHEBI:15377"/>
        <dbReference type="ChEBI" id="CHEBI:15378"/>
        <dbReference type="ChEBI" id="CHEBI:15379"/>
        <dbReference type="ChEBI" id="CHEBI:57783"/>
        <dbReference type="ChEBI" id="CHEBI:57853"/>
        <dbReference type="ChEBI" id="CHEBI:58349"/>
        <dbReference type="ChEBI" id="CHEBI:507393"/>
        <dbReference type="EC" id="1.14.13.8"/>
    </reaction>
    <physiologicalReaction direction="left-to-right" evidence="26">
        <dbReference type="Rhea" id="RHEA:69820"/>
    </physiologicalReaction>
</comment>
<keyword evidence="14 33" id="KW-0560">Oxidoreductase</keyword>
<proteinExistence type="inferred from homology"/>
<keyword evidence="8" id="KW-0812">Transmembrane</keyword>
<comment type="catalytic activity">
    <reaction evidence="25">
        <text>hexan-3-one + NADPH + O2 + H(+) = ethyl butanoate + NADP(+) + H2O</text>
        <dbReference type="Rhea" id="RHEA:54844"/>
        <dbReference type="ChEBI" id="CHEBI:15377"/>
        <dbReference type="ChEBI" id="CHEBI:15378"/>
        <dbReference type="ChEBI" id="CHEBI:15379"/>
        <dbReference type="ChEBI" id="CHEBI:57783"/>
        <dbReference type="ChEBI" id="CHEBI:58349"/>
        <dbReference type="ChEBI" id="CHEBI:88764"/>
        <dbReference type="ChEBI" id="CHEBI:89891"/>
    </reaction>
    <physiologicalReaction direction="left-to-right" evidence="25">
        <dbReference type="Rhea" id="RHEA:54845"/>
    </physiologicalReaction>
</comment>
<dbReference type="InterPro" id="IPR000960">
    <property type="entry name" value="Flavin_mOase"/>
</dbReference>
<keyword evidence="11" id="KW-0492">Microsome</keyword>
<evidence type="ECO:0000256" key="32">
    <source>
        <dbReference type="ARBA" id="ARBA00049475"/>
    </source>
</evidence>
<dbReference type="PIRSF" id="PIRSF000332">
    <property type="entry name" value="FMO"/>
    <property type="match status" value="1"/>
</dbReference>
<dbReference type="FunFam" id="3.50.50.60:FF:000159">
    <property type="entry name" value="Dimethylaniline monooxygenase [N-oxide-forming]"/>
    <property type="match status" value="1"/>
</dbReference>
<comment type="catalytic activity">
    <reaction evidence="28">
        <text>octan-3-one + NADPH + O2 + H(+) = ethyl hexanoate + NADP(+) + H2O</text>
        <dbReference type="Rhea" id="RHEA:54856"/>
        <dbReference type="ChEBI" id="CHEBI:15377"/>
        <dbReference type="ChEBI" id="CHEBI:15378"/>
        <dbReference type="ChEBI" id="CHEBI:15379"/>
        <dbReference type="ChEBI" id="CHEBI:57783"/>
        <dbReference type="ChEBI" id="CHEBI:58349"/>
        <dbReference type="ChEBI" id="CHEBI:80946"/>
        <dbReference type="ChEBI" id="CHEBI:86055"/>
    </reaction>
    <physiologicalReaction direction="left-to-right" evidence="28">
        <dbReference type="Rhea" id="RHEA:54857"/>
    </physiologicalReaction>
</comment>
<keyword evidence="10 33" id="KW-0274">FAD</keyword>
<dbReference type="Gene3D" id="3.50.50.60">
    <property type="entry name" value="FAD/NAD(P)-binding domain"/>
    <property type="match status" value="1"/>
</dbReference>
<dbReference type="InterPro" id="IPR020946">
    <property type="entry name" value="Flavin_mOase-like"/>
</dbReference>
<evidence type="ECO:0000256" key="10">
    <source>
        <dbReference type="ARBA" id="ARBA00022827"/>
    </source>
</evidence>
<keyword evidence="15 33" id="KW-0503">Monooxygenase</keyword>
<evidence type="ECO:0000256" key="31">
    <source>
        <dbReference type="ARBA" id="ARBA00049443"/>
    </source>
</evidence>
<reference evidence="35" key="1">
    <citation type="submission" date="2018-10" db="EMBL/GenBank/DDBJ databases">
        <title>Transcriptome assembly of Aceria tosichella (Wheat curl mite) Type 2.</title>
        <authorList>
            <person name="Scully E.D."/>
            <person name="Geib S.M."/>
            <person name="Palmer N.A."/>
            <person name="Gupta A.K."/>
            <person name="Sarath G."/>
            <person name="Tatineni S."/>
        </authorList>
    </citation>
    <scope>NUCLEOTIDE SEQUENCE</scope>
    <source>
        <strain evidence="35">LincolnNE</strain>
    </source>
</reference>
<comment type="catalytic activity">
    <reaction evidence="22">
        <text>heptan-2-one + NADPH + O2 + H(+) = pentyl acetate + NADP(+) + H2O</text>
        <dbReference type="Rhea" id="RHEA:54836"/>
        <dbReference type="ChEBI" id="CHEBI:5672"/>
        <dbReference type="ChEBI" id="CHEBI:15377"/>
        <dbReference type="ChEBI" id="CHEBI:15378"/>
        <dbReference type="ChEBI" id="CHEBI:15379"/>
        <dbReference type="ChEBI" id="CHEBI:57783"/>
        <dbReference type="ChEBI" id="CHEBI:58349"/>
        <dbReference type="ChEBI" id="CHEBI:87362"/>
    </reaction>
    <physiologicalReaction direction="left-to-right" evidence="22">
        <dbReference type="Rhea" id="RHEA:54837"/>
    </physiologicalReaction>
</comment>
<keyword evidence="5" id="KW-0488">Methylation</keyword>
<evidence type="ECO:0000256" key="25">
    <source>
        <dbReference type="ARBA" id="ARBA00047977"/>
    </source>
</evidence>
<keyword evidence="13" id="KW-1133">Transmembrane helix</keyword>
<evidence type="ECO:0000313" key="35">
    <source>
        <dbReference type="EMBL" id="MDE47593.1"/>
    </source>
</evidence>
<evidence type="ECO:0000256" key="1">
    <source>
        <dbReference type="ARBA" id="ARBA00001974"/>
    </source>
</evidence>
<comment type="catalytic activity">
    <reaction evidence="21">
        <text>hexan-3-one + NADPH + O2 + H(+) = propyl propanoate + NADP(+) + H2O</text>
        <dbReference type="Rhea" id="RHEA:54848"/>
        <dbReference type="ChEBI" id="CHEBI:15377"/>
        <dbReference type="ChEBI" id="CHEBI:15378"/>
        <dbReference type="ChEBI" id="CHEBI:15379"/>
        <dbReference type="ChEBI" id="CHEBI:57783"/>
        <dbReference type="ChEBI" id="CHEBI:58349"/>
        <dbReference type="ChEBI" id="CHEBI:89828"/>
        <dbReference type="ChEBI" id="CHEBI:89891"/>
    </reaction>
    <physiologicalReaction direction="left-to-right" evidence="21">
        <dbReference type="Rhea" id="RHEA:54849"/>
    </physiologicalReaction>
</comment>
<dbReference type="InterPro" id="IPR050346">
    <property type="entry name" value="FMO-like"/>
</dbReference>
<evidence type="ECO:0000256" key="8">
    <source>
        <dbReference type="ARBA" id="ARBA00022692"/>
    </source>
</evidence>
<evidence type="ECO:0000256" key="19">
    <source>
        <dbReference type="ARBA" id="ARBA00045957"/>
    </source>
</evidence>
<dbReference type="GO" id="GO:0050661">
    <property type="term" value="F:NADP binding"/>
    <property type="evidence" value="ECO:0007669"/>
    <property type="project" value="InterPro"/>
</dbReference>
<dbReference type="GO" id="GO:0016174">
    <property type="term" value="F:NAD(P)H oxidase H2O2-forming activity"/>
    <property type="evidence" value="ECO:0007669"/>
    <property type="project" value="UniProtKB-EC"/>
</dbReference>
<dbReference type="GO" id="GO:0004499">
    <property type="term" value="F:N,N-dimethylaniline monooxygenase activity"/>
    <property type="evidence" value="ECO:0007669"/>
    <property type="project" value="UniProtKB-UniRule"/>
</dbReference>
<evidence type="ECO:0000256" key="2">
    <source>
        <dbReference type="ARBA" id="ARBA00004389"/>
    </source>
</evidence>
<comment type="similarity">
    <text evidence="4 33 34">Belongs to the FMO family.</text>
</comment>
<evidence type="ECO:0000256" key="23">
    <source>
        <dbReference type="ARBA" id="ARBA00047855"/>
    </source>
</evidence>
<evidence type="ECO:0000256" key="21">
    <source>
        <dbReference type="ARBA" id="ARBA00047426"/>
    </source>
</evidence>
<dbReference type="PRINTS" id="PR00370">
    <property type="entry name" value="FMOXYGENASE"/>
</dbReference>
<comment type="catalytic activity">
    <reaction evidence="20">
        <text>hypotaurine + NADH + O2 + H(+) = taurine + NAD(+) + H2O</text>
        <dbReference type="Rhea" id="RHEA:74111"/>
        <dbReference type="ChEBI" id="CHEBI:15377"/>
        <dbReference type="ChEBI" id="CHEBI:15378"/>
        <dbReference type="ChEBI" id="CHEBI:15379"/>
        <dbReference type="ChEBI" id="CHEBI:57540"/>
        <dbReference type="ChEBI" id="CHEBI:57853"/>
        <dbReference type="ChEBI" id="CHEBI:57945"/>
        <dbReference type="ChEBI" id="CHEBI:507393"/>
        <dbReference type="EC" id="1.14.13.8"/>
    </reaction>
    <physiologicalReaction direction="left-to-right" evidence="20">
        <dbReference type="Rhea" id="RHEA:74112"/>
    </physiologicalReaction>
</comment>
<keyword evidence="7 33" id="KW-0285">Flavoprotein</keyword>
<evidence type="ECO:0000256" key="15">
    <source>
        <dbReference type="ARBA" id="ARBA00023033"/>
    </source>
</evidence>
<evidence type="ECO:0000256" key="11">
    <source>
        <dbReference type="ARBA" id="ARBA00022848"/>
    </source>
</evidence>
<evidence type="ECO:0000256" key="26">
    <source>
        <dbReference type="ARBA" id="ARBA00048041"/>
    </source>
</evidence>
<dbReference type="AlphaFoldDB" id="A0A6G1SCC6"/>
<evidence type="ECO:0000256" key="14">
    <source>
        <dbReference type="ARBA" id="ARBA00023002"/>
    </source>
</evidence>
<evidence type="ECO:0000256" key="27">
    <source>
        <dbReference type="ARBA" id="ARBA00048088"/>
    </source>
</evidence>
<evidence type="ECO:0000256" key="18">
    <source>
        <dbReference type="ARBA" id="ARBA00045722"/>
    </source>
</evidence>
<dbReference type="GO" id="GO:0034899">
    <property type="term" value="F:trimethylamine monooxygenase activity"/>
    <property type="evidence" value="ECO:0007669"/>
    <property type="project" value="UniProtKB-EC"/>
</dbReference>
<comment type="catalytic activity">
    <reaction evidence="24">
        <text>NADPH + O2 + H(+) = H2O2 + NADP(+)</text>
        <dbReference type="Rhea" id="RHEA:11260"/>
        <dbReference type="ChEBI" id="CHEBI:15378"/>
        <dbReference type="ChEBI" id="CHEBI:15379"/>
        <dbReference type="ChEBI" id="CHEBI:16240"/>
        <dbReference type="ChEBI" id="CHEBI:57783"/>
        <dbReference type="ChEBI" id="CHEBI:58349"/>
        <dbReference type="EC" id="1.6.3.1"/>
    </reaction>
    <physiologicalReaction direction="left-to-right" evidence="24">
        <dbReference type="Rhea" id="RHEA:11261"/>
    </physiologicalReaction>
</comment>
<dbReference type="EMBL" id="GGYP01002822">
    <property type="protein sequence ID" value="MDE47593.1"/>
    <property type="molecule type" value="Transcribed_RNA"/>
</dbReference>
<dbReference type="InterPro" id="IPR002257">
    <property type="entry name" value="Flavin_mOase_5"/>
</dbReference>
<keyword evidence="9 33" id="KW-0256">Endoplasmic reticulum</keyword>
<evidence type="ECO:0000256" key="13">
    <source>
        <dbReference type="ARBA" id="ARBA00022989"/>
    </source>
</evidence>
<comment type="catalytic activity">
    <reaction evidence="30">
        <text>heptan-4-one + NADPH + O2 + H(+) = propyl butanoate + NADP(+) + H2O</text>
        <dbReference type="Rhea" id="RHEA:54852"/>
        <dbReference type="ChEBI" id="CHEBI:15377"/>
        <dbReference type="ChEBI" id="CHEBI:15378"/>
        <dbReference type="ChEBI" id="CHEBI:15379"/>
        <dbReference type="ChEBI" id="CHEBI:57783"/>
        <dbReference type="ChEBI" id="CHEBI:58349"/>
        <dbReference type="ChEBI" id="CHEBI:89484"/>
        <dbReference type="ChEBI" id="CHEBI:89719"/>
    </reaction>
    <physiologicalReaction direction="left-to-right" evidence="30">
        <dbReference type="Rhea" id="RHEA:54853"/>
    </physiologicalReaction>
</comment>
<keyword evidence="16" id="KW-0443">Lipid metabolism</keyword>
<evidence type="ECO:0000256" key="22">
    <source>
        <dbReference type="ARBA" id="ARBA00047574"/>
    </source>
</evidence>
<evidence type="ECO:0000256" key="12">
    <source>
        <dbReference type="ARBA" id="ARBA00022857"/>
    </source>
</evidence>
<comment type="catalytic activity">
    <reaction evidence="23">
        <text>sulcatone + NADPH + O2 + H(+) = 4-methylpent-3-en-1-yl acetate + NADP(+) + H2O</text>
        <dbReference type="Rhea" id="RHEA:54864"/>
        <dbReference type="ChEBI" id="CHEBI:15377"/>
        <dbReference type="ChEBI" id="CHEBI:15378"/>
        <dbReference type="ChEBI" id="CHEBI:15379"/>
        <dbReference type="ChEBI" id="CHEBI:16310"/>
        <dbReference type="ChEBI" id="CHEBI:57783"/>
        <dbReference type="ChEBI" id="CHEBI:58349"/>
        <dbReference type="ChEBI" id="CHEBI:138373"/>
    </reaction>
    <physiologicalReaction direction="left-to-right" evidence="23">
        <dbReference type="Rhea" id="RHEA:54865"/>
    </physiologicalReaction>
</comment>
<dbReference type="PRINTS" id="PR01125">
    <property type="entry name" value="FMOXYGENASE5"/>
</dbReference>
<accession>A0A6G1SCC6</accession>
<name>A0A6G1SCC6_9ACAR</name>
<comment type="function">
    <text evidence="18">Acts as a Baeyer-Villiger monooxygenase on a broad range of substrates. Catalyzes the insertion of an oxygen atom into a carbon-carbon bond adjacent to a carbonyl, which converts ketones to esters. Active on diverse carbonyl compounds, whereas soft nucleophiles are mostly non- or poorly reactive. In contrast with other forms of FMO it is non- or poorly active on 'classical' substrates such as drugs, pesticides, and dietary components containing soft nucleophilic heteroatoms. Able to oxidize drug molecules bearing a carbonyl group on an aliphatic chain, such as nabumetone and pentoxifylline. Also, in the absence of substrates, shows slow but yet significant NADPH oxidase activity. Acts as a positive modulator of cholesterol biosynthesis as well as glucose homeostasis, promoting metabolic aging via pleiotropic effects.</text>
</comment>
<comment type="catalytic activity">
    <reaction evidence="31">
        <text>N,N-dimethylaniline + NADPH + O2 + H(+) = N,N-dimethylaniline N-oxide + NADP(+) + H2O</text>
        <dbReference type="Rhea" id="RHEA:24468"/>
        <dbReference type="ChEBI" id="CHEBI:15377"/>
        <dbReference type="ChEBI" id="CHEBI:15378"/>
        <dbReference type="ChEBI" id="CHEBI:15379"/>
        <dbReference type="ChEBI" id="CHEBI:16269"/>
        <dbReference type="ChEBI" id="CHEBI:17735"/>
        <dbReference type="ChEBI" id="CHEBI:57783"/>
        <dbReference type="ChEBI" id="CHEBI:58349"/>
        <dbReference type="EC" id="1.14.13.8"/>
    </reaction>
    <physiologicalReaction direction="left-to-right" evidence="31">
        <dbReference type="Rhea" id="RHEA:24469"/>
    </physiologicalReaction>
</comment>
<dbReference type="Pfam" id="PF00743">
    <property type="entry name" value="FMO-like"/>
    <property type="match status" value="1"/>
</dbReference>
<dbReference type="InterPro" id="IPR036188">
    <property type="entry name" value="FAD/NAD-bd_sf"/>
</dbReference>
<evidence type="ECO:0000256" key="7">
    <source>
        <dbReference type="ARBA" id="ARBA00022630"/>
    </source>
</evidence>
<dbReference type="SUPFAM" id="SSF51905">
    <property type="entry name" value="FAD/NAD(P)-binding domain"/>
    <property type="match status" value="2"/>
</dbReference>
<organism evidence="35">
    <name type="scientific">Aceria tosichella</name>
    <name type="common">wheat curl mite</name>
    <dbReference type="NCBI Taxonomy" id="561515"/>
    <lineage>
        <taxon>Eukaryota</taxon>
        <taxon>Metazoa</taxon>
        <taxon>Ecdysozoa</taxon>
        <taxon>Arthropoda</taxon>
        <taxon>Chelicerata</taxon>
        <taxon>Arachnida</taxon>
        <taxon>Acari</taxon>
        <taxon>Acariformes</taxon>
        <taxon>Trombidiformes</taxon>
        <taxon>Prostigmata</taxon>
        <taxon>Eupodina</taxon>
        <taxon>Eriophyoidea</taxon>
        <taxon>Eriophyidae</taxon>
        <taxon>Eriophyinae</taxon>
        <taxon>Aceriini</taxon>
        <taxon>Aceria</taxon>
    </lineage>
</organism>
<evidence type="ECO:0000313" key="36">
    <source>
        <dbReference type="EMBL" id="MDE50283.1"/>
    </source>
</evidence>
<dbReference type="EMBL" id="GGYP01005512">
    <property type="protein sequence ID" value="MDE50283.1"/>
    <property type="molecule type" value="Transcribed_RNA"/>
</dbReference>
<evidence type="ECO:0000256" key="5">
    <source>
        <dbReference type="ARBA" id="ARBA00022481"/>
    </source>
</evidence>
<dbReference type="GO" id="GO:0005789">
    <property type="term" value="C:endoplasmic reticulum membrane"/>
    <property type="evidence" value="ECO:0007669"/>
    <property type="project" value="UniProtKB-SubCell"/>
</dbReference>
<evidence type="ECO:0000256" key="34">
    <source>
        <dbReference type="RuleBase" id="RU361177"/>
    </source>
</evidence>
<evidence type="ECO:0000256" key="28">
    <source>
        <dbReference type="ARBA" id="ARBA00048459"/>
    </source>
</evidence>
<evidence type="ECO:0000256" key="29">
    <source>
        <dbReference type="ARBA" id="ARBA00048989"/>
    </source>
</evidence>
<evidence type="ECO:0000256" key="4">
    <source>
        <dbReference type="ARBA" id="ARBA00009183"/>
    </source>
</evidence>
<evidence type="ECO:0000256" key="9">
    <source>
        <dbReference type="ARBA" id="ARBA00022824"/>
    </source>
</evidence>
<evidence type="ECO:0000256" key="6">
    <source>
        <dbReference type="ARBA" id="ARBA00022553"/>
    </source>
</evidence>
<comment type="catalytic activity">
    <reaction evidence="29">
        <text>(2E)-geranial + NADPH + O2 + H(+) = (1E)-2,6-dimethylhepta-1,5-dien-1-yl formate + NADP(+) + H2O</text>
        <dbReference type="Rhea" id="RHEA:54860"/>
        <dbReference type="ChEBI" id="CHEBI:15377"/>
        <dbReference type="ChEBI" id="CHEBI:15378"/>
        <dbReference type="ChEBI" id="CHEBI:15379"/>
        <dbReference type="ChEBI" id="CHEBI:16980"/>
        <dbReference type="ChEBI" id="CHEBI:57783"/>
        <dbReference type="ChEBI" id="CHEBI:58349"/>
        <dbReference type="ChEBI" id="CHEBI:138375"/>
    </reaction>
    <physiologicalReaction direction="left-to-right" evidence="29">
        <dbReference type="Rhea" id="RHEA:54861"/>
    </physiologicalReaction>
</comment>
<evidence type="ECO:0000256" key="30">
    <source>
        <dbReference type="ARBA" id="ARBA00048990"/>
    </source>
</evidence>
<comment type="subcellular location">
    <subcellularLocation>
        <location evidence="2">Endoplasmic reticulum membrane</location>
        <topology evidence="2">Single-pass membrane protein</topology>
    </subcellularLocation>
    <subcellularLocation>
        <location evidence="3">Microsome membrane</location>
    </subcellularLocation>
</comment>
<evidence type="ECO:0000256" key="24">
    <source>
        <dbReference type="ARBA" id="ARBA00047864"/>
    </source>
</evidence>
<comment type="cofactor">
    <cofactor evidence="1 33 34">
        <name>FAD</name>
        <dbReference type="ChEBI" id="CHEBI:57692"/>
    </cofactor>
</comment>
<evidence type="ECO:0000256" key="3">
    <source>
        <dbReference type="ARBA" id="ARBA00004524"/>
    </source>
</evidence>
<evidence type="ECO:0000256" key="20">
    <source>
        <dbReference type="ARBA" id="ARBA00047338"/>
    </source>
</evidence>
<keyword evidence="12 33" id="KW-0521">NADP</keyword>
<evidence type="ECO:0000256" key="16">
    <source>
        <dbReference type="ARBA" id="ARBA00023098"/>
    </source>
</evidence>
<keyword evidence="17 33" id="KW-0472">Membrane</keyword>
<evidence type="ECO:0000256" key="17">
    <source>
        <dbReference type="ARBA" id="ARBA00023136"/>
    </source>
</evidence>
<comment type="catalytic activity">
    <reaction evidence="32">
        <text>octan-3-one + NADPH + O2 + H(+) = pentyl propanoate + NADP(+) + H2O</text>
        <dbReference type="Rhea" id="RHEA:54840"/>
        <dbReference type="ChEBI" id="CHEBI:15377"/>
        <dbReference type="ChEBI" id="CHEBI:15378"/>
        <dbReference type="ChEBI" id="CHEBI:15379"/>
        <dbReference type="ChEBI" id="CHEBI:57783"/>
        <dbReference type="ChEBI" id="CHEBI:58349"/>
        <dbReference type="ChEBI" id="CHEBI:80946"/>
        <dbReference type="ChEBI" id="CHEBI:87373"/>
    </reaction>
    <physiologicalReaction direction="left-to-right" evidence="32">
        <dbReference type="Rhea" id="RHEA:54841"/>
    </physiologicalReaction>
</comment>
<keyword evidence="6" id="KW-0597">Phosphoprotein</keyword>
<dbReference type="GO" id="GO:0006629">
    <property type="term" value="P:lipid metabolic process"/>
    <property type="evidence" value="ECO:0007669"/>
    <property type="project" value="UniProtKB-KW"/>
</dbReference>